<protein>
    <submittedName>
        <fullName evidence="2">Uncharacterized protein</fullName>
    </submittedName>
</protein>
<dbReference type="AlphaFoldDB" id="A0AA35W2W1"/>
<accession>A0AA35W2W1</accession>
<proteinExistence type="predicted"/>
<dbReference type="EMBL" id="CASHTH010000660">
    <property type="protein sequence ID" value="CAI8006098.1"/>
    <property type="molecule type" value="Genomic_DNA"/>
</dbReference>
<dbReference type="Proteomes" id="UP001174909">
    <property type="component" value="Unassembled WGS sequence"/>
</dbReference>
<reference evidence="2" key="1">
    <citation type="submission" date="2023-03" db="EMBL/GenBank/DDBJ databases">
        <authorList>
            <person name="Steffen K."/>
            <person name="Cardenas P."/>
        </authorList>
    </citation>
    <scope>NUCLEOTIDE SEQUENCE</scope>
</reference>
<keyword evidence="3" id="KW-1185">Reference proteome</keyword>
<organism evidence="2 3">
    <name type="scientific">Geodia barretti</name>
    <name type="common">Barrett's horny sponge</name>
    <dbReference type="NCBI Taxonomy" id="519541"/>
    <lineage>
        <taxon>Eukaryota</taxon>
        <taxon>Metazoa</taxon>
        <taxon>Porifera</taxon>
        <taxon>Demospongiae</taxon>
        <taxon>Heteroscleromorpha</taxon>
        <taxon>Tetractinellida</taxon>
        <taxon>Astrophorina</taxon>
        <taxon>Geodiidae</taxon>
        <taxon>Geodia</taxon>
    </lineage>
</organism>
<feature type="compositionally biased region" description="Low complexity" evidence="1">
    <location>
        <begin position="15"/>
        <end position="37"/>
    </location>
</feature>
<sequence length="37" mass="3882">MAMDVYLISDAQSFRDSTTTASPTTASPTTAPRSDST</sequence>
<gene>
    <name evidence="2" type="ORF">GBAR_LOCUS4558</name>
</gene>
<comment type="caution">
    <text evidence="2">The sequence shown here is derived from an EMBL/GenBank/DDBJ whole genome shotgun (WGS) entry which is preliminary data.</text>
</comment>
<evidence type="ECO:0000256" key="1">
    <source>
        <dbReference type="SAM" id="MobiDB-lite"/>
    </source>
</evidence>
<evidence type="ECO:0000313" key="2">
    <source>
        <dbReference type="EMBL" id="CAI8006098.1"/>
    </source>
</evidence>
<name>A0AA35W2W1_GEOBA</name>
<evidence type="ECO:0000313" key="3">
    <source>
        <dbReference type="Proteomes" id="UP001174909"/>
    </source>
</evidence>
<feature type="region of interest" description="Disordered" evidence="1">
    <location>
        <begin position="1"/>
        <end position="37"/>
    </location>
</feature>
<feature type="non-terminal residue" evidence="2">
    <location>
        <position position="37"/>
    </location>
</feature>